<protein>
    <submittedName>
        <fullName evidence="2">VanZ family protein</fullName>
    </submittedName>
</protein>
<organism evidence="2 3">
    <name type="scientific">Roseofilum casamattae BLCC-M143</name>
    <dbReference type="NCBI Taxonomy" id="3022442"/>
    <lineage>
        <taxon>Bacteria</taxon>
        <taxon>Bacillati</taxon>
        <taxon>Cyanobacteriota</taxon>
        <taxon>Cyanophyceae</taxon>
        <taxon>Desertifilales</taxon>
        <taxon>Desertifilaceae</taxon>
        <taxon>Roseofilum</taxon>
        <taxon>Roseofilum casamattae</taxon>
    </lineage>
</organism>
<feature type="transmembrane region" description="Helical" evidence="1">
    <location>
        <begin position="46"/>
        <end position="63"/>
    </location>
</feature>
<keyword evidence="3" id="KW-1185">Reference proteome</keyword>
<dbReference type="RefSeq" id="WP_283756854.1">
    <property type="nucleotide sequence ID" value="NZ_JAQOSQ010000002.1"/>
</dbReference>
<gene>
    <name evidence="2" type="ORF">PMH09_03255</name>
</gene>
<dbReference type="Proteomes" id="UP001232992">
    <property type="component" value="Unassembled WGS sequence"/>
</dbReference>
<keyword evidence="1" id="KW-1133">Transmembrane helix</keyword>
<evidence type="ECO:0000313" key="2">
    <source>
        <dbReference type="EMBL" id="MDJ1182201.1"/>
    </source>
</evidence>
<comment type="caution">
    <text evidence="2">The sequence shown here is derived from an EMBL/GenBank/DDBJ whole genome shotgun (WGS) entry which is preliminary data.</text>
</comment>
<dbReference type="NCBIfam" id="NF037970">
    <property type="entry name" value="vanZ_1"/>
    <property type="match status" value="1"/>
</dbReference>
<keyword evidence="1" id="KW-0812">Transmembrane</keyword>
<sequence>MMTSPSKRTQRAWIVAFWLYFLFLMLVSLAAYLQWLPEKVADYDKAGHLILIGTAGILSHQALGQRMMPIGKFFLPLGPVLVTLFSAIDETLQMLSPARSHSLTDLAANWIGIWLFYGIFWIISKSGFVNEK</sequence>
<feature type="transmembrane region" description="Helical" evidence="1">
    <location>
        <begin position="70"/>
        <end position="88"/>
    </location>
</feature>
<evidence type="ECO:0000313" key="3">
    <source>
        <dbReference type="Proteomes" id="UP001232992"/>
    </source>
</evidence>
<accession>A0ABT7BSP7</accession>
<dbReference type="EMBL" id="JAQOSQ010000002">
    <property type="protein sequence ID" value="MDJ1182201.1"/>
    <property type="molecule type" value="Genomic_DNA"/>
</dbReference>
<keyword evidence="1" id="KW-0472">Membrane</keyword>
<name>A0ABT7BSP7_9CYAN</name>
<evidence type="ECO:0000256" key="1">
    <source>
        <dbReference type="SAM" id="Phobius"/>
    </source>
</evidence>
<feature type="transmembrane region" description="Helical" evidence="1">
    <location>
        <begin position="12"/>
        <end position="34"/>
    </location>
</feature>
<feature type="transmembrane region" description="Helical" evidence="1">
    <location>
        <begin position="108"/>
        <end position="128"/>
    </location>
</feature>
<proteinExistence type="predicted"/>
<reference evidence="2 3" key="1">
    <citation type="submission" date="2023-01" db="EMBL/GenBank/DDBJ databases">
        <title>Novel diversity within Roseofilum (Cyanobacteria; Desertifilaceae) from marine benthic mats with descriptions of four novel species.</title>
        <authorList>
            <person name="Wang Y."/>
            <person name="Berthold D.E."/>
            <person name="Hu J."/>
            <person name="Lefler F.W."/>
            <person name="Laughinghouse H.D. IV."/>
        </authorList>
    </citation>
    <scope>NUCLEOTIDE SEQUENCE [LARGE SCALE GENOMIC DNA]</scope>
    <source>
        <strain evidence="2 3">BLCC-M143</strain>
    </source>
</reference>